<organism evidence="1 2">
    <name type="scientific">Vaccinium darrowii</name>
    <dbReference type="NCBI Taxonomy" id="229202"/>
    <lineage>
        <taxon>Eukaryota</taxon>
        <taxon>Viridiplantae</taxon>
        <taxon>Streptophyta</taxon>
        <taxon>Embryophyta</taxon>
        <taxon>Tracheophyta</taxon>
        <taxon>Spermatophyta</taxon>
        <taxon>Magnoliopsida</taxon>
        <taxon>eudicotyledons</taxon>
        <taxon>Gunneridae</taxon>
        <taxon>Pentapetalae</taxon>
        <taxon>asterids</taxon>
        <taxon>Ericales</taxon>
        <taxon>Ericaceae</taxon>
        <taxon>Vaccinioideae</taxon>
        <taxon>Vaccinieae</taxon>
        <taxon>Vaccinium</taxon>
    </lineage>
</organism>
<name>A0ACB7Z3K7_9ERIC</name>
<evidence type="ECO:0000313" key="1">
    <source>
        <dbReference type="EMBL" id="KAH7860354.1"/>
    </source>
</evidence>
<keyword evidence="2" id="KW-1185">Reference proteome</keyword>
<gene>
    <name evidence="1" type="ORF">Vadar_012462</name>
</gene>
<evidence type="ECO:0000313" key="2">
    <source>
        <dbReference type="Proteomes" id="UP000828048"/>
    </source>
</evidence>
<proteinExistence type="predicted"/>
<accession>A0ACB7Z3K7</accession>
<dbReference type="EMBL" id="CM037154">
    <property type="protein sequence ID" value="KAH7860354.1"/>
    <property type="molecule type" value="Genomic_DNA"/>
</dbReference>
<reference evidence="1 2" key="1">
    <citation type="journal article" date="2021" name="Hortic Res">
        <title>High-quality reference genome and annotation aids understanding of berry development for evergreen blueberry (Vaccinium darrowii).</title>
        <authorList>
            <person name="Yu J."/>
            <person name="Hulse-Kemp A.M."/>
            <person name="Babiker E."/>
            <person name="Staton M."/>
        </authorList>
    </citation>
    <scope>NUCLEOTIDE SEQUENCE [LARGE SCALE GENOMIC DNA]</scope>
    <source>
        <strain evidence="2">cv. NJ 8807/NJ 8810</strain>
        <tissue evidence="1">Young leaf</tissue>
    </source>
</reference>
<protein>
    <submittedName>
        <fullName evidence="1">Uncharacterized protein</fullName>
    </submittedName>
</protein>
<comment type="caution">
    <text evidence="1">The sequence shown here is derived from an EMBL/GenBank/DDBJ whole genome shotgun (WGS) entry which is preliminary data.</text>
</comment>
<dbReference type="Proteomes" id="UP000828048">
    <property type="component" value="Chromosome 4"/>
</dbReference>
<sequence>MAKTTSNTKIHRNKNQNPPKQEKPQQSWAVLRSLLTCKHLQAQVENQKKEEAPFEENSNKKTKKMKCSGSMCNNTKVVHRAEASSSSSPEENKKKILSSKGSGNGSSRSMRVPLINEQSTGAIVSSPSSSSSNSAAAAAAAAAPGSFRSGMPFMRFSGCYECRMVVDPVLGITRDPSLRSSVCSCPHCGEIFTKSENLEIHQAVRHAVSELGAEDTSKNIVEIIFQSSWLKKQTPVCKIDRILKVQNTPKTIAKFEEYRDSIKAKSTKKHPRCVADGNELLRFHSTTLLCSLGLNGSSNLCSSIPNCNICSIIKNGFRVAGKGILTTATSGKADDSAEVAEEKKRAMLVCRVIAGRVRKNVVVEEEEEEYDSVAGATTTGVYSNLDELYVFNPRAILPCFVVIYGGF</sequence>